<evidence type="ECO:0000313" key="1">
    <source>
        <dbReference type="EMBL" id="ERG93434.1"/>
    </source>
</evidence>
<proteinExistence type="predicted"/>
<dbReference type="EMBL" id="KE356560">
    <property type="protein sequence ID" value="ERG93434.1"/>
    <property type="molecule type" value="Genomic_DNA"/>
</dbReference>
<gene>
    <name evidence="1" type="ORF">J07HQW1_03496</name>
</gene>
<dbReference type="HOGENOM" id="CLU_198700_0_0_2"/>
<accession>U1MT75</accession>
<name>U1MT75_9EURY</name>
<evidence type="ECO:0000313" key="2">
    <source>
        <dbReference type="Proteomes" id="UP000030649"/>
    </source>
</evidence>
<protein>
    <submittedName>
        <fullName evidence="1">Uncharacterized protein</fullName>
    </submittedName>
</protein>
<reference evidence="1 2" key="1">
    <citation type="journal article" date="2013" name="PLoS ONE">
        <title>Assembly-driven community genomics of a hypersaline microbial ecosystem.</title>
        <authorList>
            <person name="Podell S."/>
            <person name="Ugalde J.A."/>
            <person name="Narasingarao P."/>
            <person name="Banfield J.F."/>
            <person name="Heidelberg K.B."/>
            <person name="Allen E.E."/>
        </authorList>
    </citation>
    <scope>NUCLEOTIDE SEQUENCE [LARGE SCALE GENOMIC DNA]</scope>
    <source>
        <strain evidence="2">J07HQW1</strain>
    </source>
</reference>
<organism evidence="1 2">
    <name type="scientific">Haloquadratum walsbyi J07HQW1</name>
    <dbReference type="NCBI Taxonomy" id="1238424"/>
    <lineage>
        <taxon>Archaea</taxon>
        <taxon>Methanobacteriati</taxon>
        <taxon>Methanobacteriota</taxon>
        <taxon>Stenosarchaea group</taxon>
        <taxon>Halobacteria</taxon>
        <taxon>Halobacteriales</taxon>
        <taxon>Haloferacaceae</taxon>
        <taxon>Haloquadratum</taxon>
    </lineage>
</organism>
<dbReference type="Proteomes" id="UP000030649">
    <property type="component" value="Unassembled WGS sequence"/>
</dbReference>
<dbReference type="AlphaFoldDB" id="U1MT75"/>
<dbReference type="PROSITE" id="PS51257">
    <property type="entry name" value="PROKAR_LIPOPROTEIN"/>
    <property type="match status" value="1"/>
</dbReference>
<sequence>MQRRRFITLASVGLLSVTASGCITDMDGALVDIAPVDTDATANADDTDTEETSPILYADLPRAEQEIVQTGFNQDF</sequence>